<dbReference type="GO" id="GO:0003712">
    <property type="term" value="F:transcription coregulator activity"/>
    <property type="evidence" value="ECO:0007669"/>
    <property type="project" value="TreeGrafter"/>
</dbReference>
<evidence type="ECO:0000256" key="11">
    <source>
        <dbReference type="ARBA" id="ARBA00023159"/>
    </source>
</evidence>
<dbReference type="RefSeq" id="XP_019704850.1">
    <property type="nucleotide sequence ID" value="XM_019849291.2"/>
</dbReference>
<dbReference type="FunFam" id="1.20.5.190:FF:000003">
    <property type="entry name" value="Calmodulin-binding transcription activator 2"/>
    <property type="match status" value="1"/>
</dbReference>
<dbReference type="InterPro" id="IPR002909">
    <property type="entry name" value="IPT_dom"/>
</dbReference>
<evidence type="ECO:0000256" key="6">
    <source>
        <dbReference type="ARBA" id="ARBA00022860"/>
    </source>
</evidence>
<keyword evidence="17" id="KW-1185">Reference proteome</keyword>
<dbReference type="InterPro" id="IPR027417">
    <property type="entry name" value="P-loop_NTPase"/>
</dbReference>
<dbReference type="KEGG" id="egu:105041613"/>
<dbReference type="InterPro" id="IPR014756">
    <property type="entry name" value="Ig_E-set"/>
</dbReference>
<protein>
    <submittedName>
        <fullName evidence="18 19">Calmodulin-binding transcription activator 3 isoform X1</fullName>
    </submittedName>
</protein>
<name>A0A6J0PFR7_ELAGV</name>
<evidence type="ECO:0000256" key="12">
    <source>
        <dbReference type="ARBA" id="ARBA00023163"/>
    </source>
</evidence>
<dbReference type="InterPro" id="IPR002110">
    <property type="entry name" value="Ankyrin_rpt"/>
</dbReference>
<dbReference type="SUPFAM" id="SSF81296">
    <property type="entry name" value="E set domains"/>
    <property type="match status" value="1"/>
</dbReference>
<evidence type="ECO:0000259" key="16">
    <source>
        <dbReference type="PROSITE" id="PS51437"/>
    </source>
</evidence>
<dbReference type="GeneID" id="105041613"/>
<evidence type="ECO:0000256" key="8">
    <source>
        <dbReference type="ARBA" id="ARBA00023043"/>
    </source>
</evidence>
<evidence type="ECO:0000256" key="4">
    <source>
        <dbReference type="ARBA" id="ARBA00022737"/>
    </source>
</evidence>
<keyword evidence="6" id="KW-0112">Calmodulin-binding</keyword>
<dbReference type="GO" id="GO:0006357">
    <property type="term" value="P:regulation of transcription by RNA polymerase II"/>
    <property type="evidence" value="ECO:0007669"/>
    <property type="project" value="TreeGrafter"/>
</dbReference>
<dbReference type="InterPro" id="IPR005559">
    <property type="entry name" value="CG-1_dom"/>
</dbReference>
<proteinExistence type="inferred from homology"/>
<gene>
    <name evidence="18 19" type="primary">LOC105041613</name>
</gene>
<evidence type="ECO:0000313" key="17">
    <source>
        <dbReference type="Proteomes" id="UP000504607"/>
    </source>
</evidence>
<organism evidence="17 19">
    <name type="scientific">Elaeis guineensis var. tenera</name>
    <name type="common">Oil palm</name>
    <dbReference type="NCBI Taxonomy" id="51953"/>
    <lineage>
        <taxon>Eukaryota</taxon>
        <taxon>Viridiplantae</taxon>
        <taxon>Streptophyta</taxon>
        <taxon>Embryophyta</taxon>
        <taxon>Tracheophyta</taxon>
        <taxon>Spermatophyta</taxon>
        <taxon>Magnoliopsida</taxon>
        <taxon>Liliopsida</taxon>
        <taxon>Arecaceae</taxon>
        <taxon>Arecoideae</taxon>
        <taxon>Cocoseae</taxon>
        <taxon>Elaeidinae</taxon>
        <taxon>Elaeis</taxon>
    </lineage>
</organism>
<dbReference type="SMART" id="SM00248">
    <property type="entry name" value="ANK"/>
    <property type="match status" value="2"/>
</dbReference>
<evidence type="ECO:0000256" key="7">
    <source>
        <dbReference type="ARBA" id="ARBA00023015"/>
    </source>
</evidence>
<dbReference type="Gene3D" id="2.60.40.10">
    <property type="entry name" value="Immunoglobulins"/>
    <property type="match status" value="1"/>
</dbReference>
<accession>A0A6J0PFR7</accession>
<dbReference type="InterPro" id="IPR013783">
    <property type="entry name" value="Ig-like_fold"/>
</dbReference>
<dbReference type="InterPro" id="IPR036770">
    <property type="entry name" value="Ankyrin_rpt-contain_sf"/>
</dbReference>
<dbReference type="Pfam" id="PF00612">
    <property type="entry name" value="IQ"/>
    <property type="match status" value="2"/>
</dbReference>
<dbReference type="GO" id="GO:0003690">
    <property type="term" value="F:double-stranded DNA binding"/>
    <property type="evidence" value="ECO:0007669"/>
    <property type="project" value="TreeGrafter"/>
</dbReference>
<dbReference type="GO" id="GO:0009409">
    <property type="term" value="P:response to cold"/>
    <property type="evidence" value="ECO:0007669"/>
    <property type="project" value="UniProtKB-ARBA"/>
</dbReference>
<dbReference type="PROSITE" id="PS51437">
    <property type="entry name" value="CG_1"/>
    <property type="match status" value="1"/>
</dbReference>
<dbReference type="SMART" id="SM01076">
    <property type="entry name" value="CG-1"/>
    <property type="match status" value="1"/>
</dbReference>
<reference evidence="18 19" key="1">
    <citation type="submission" date="2025-04" db="UniProtKB">
        <authorList>
            <consortium name="RefSeq"/>
        </authorList>
    </citation>
    <scope>IDENTIFICATION</scope>
</reference>
<keyword evidence="7" id="KW-0805">Transcription regulation</keyword>
<sequence length="1048" mass="118012">MADARRYGLTPQLDIEQILLEAQHRWLRPAEICEILRNYRKFHIAPESPNKPPSGSLFLFDRKVLRYFRKDGHNWRKKKDGKTVKEAHERLKAGSVDVLHCYYAHGEENENFQRRSYWMLEEDYMHIVLVHYLEVKGNKPSFSRTRDVDEIAQVANMESPVCSNSFTNHSQLPSQTTSAESPNSPHTSEYEDAESADNYQASSRYNSFLEMQQYGDGPVMDAHLLNPHVPVDSINNQCDIQGAKATEPKSDFYSVVQENITRVFDETGLGFTFSGSRTQFDLTSWDEVLEHYTTGFQTPSFYPAVASTPSSTVEDNLRLETSTLGELHTDDLGFKQVDVASAQDKSLWQLSSADIDPLVSSNVGLQNGASIEENVNAPSLITQASLDFSNIEGEGLKKYDSFSRWMNNELGEVDDSHMKSSSGVYWNTVESESVVEDSSMSNREHLDAYIVSPSLSQDQLFSIIDFTPNWAYSGMETKVLITGTFLKNKADVEKCQWSCMFGEIEVPAEILRDGTLRCHAPSHKSGRVHFYVTCSNRLACSEVREFEFRENDVQYMEASDSYGSNTNEMRLHIRLEKLLTLGPVDHLKAVPDSTKENLHLRNKISSLMMEADDEWSNLLKLTHEGFSPDSARDRLLEKLMKEKLHSWLLHKVAEDGKGPNVLDKEGQGVLHLAAALGYDWAIKPTITAGVSINFRDVRGWTALHWAANCGRERTVVALIASGAAPGALTDPTPEFPTGRTPADLASTNGHKGIAGFLAESSLTNHLSALTLKESKGIDVTEISGITDVEDVAEKSAIQVAEGDVQAGLSLKDSLSAVRNASLAAARIYQVFRVHSFHRKKVTEYGNDKCGISDERALSLISLKTAKPGQHDMPPHAAAIRIQNKFRGWKGRKEFLIIRQRIVKIQAHVRGYQVRKHYKKIIWSVLIVEKAILRWRRKGSGLRGFRSEGLLEGPAMQNQGTKEDDYDFLQEGRKQTEARLQKALARVRSMVQYPEARDQYRRLLNVVTELQESKAMQDRITNESEEAADGEFMIELEELWQDDTPMPTA</sequence>
<feature type="region of interest" description="Disordered" evidence="15">
    <location>
        <begin position="162"/>
        <end position="197"/>
    </location>
</feature>
<comment type="subcellular location">
    <subcellularLocation>
        <location evidence="1">Nucleus</location>
    </subcellularLocation>
</comment>
<keyword evidence="4" id="KW-0677">Repeat</keyword>
<dbReference type="Gene3D" id="1.25.40.20">
    <property type="entry name" value="Ankyrin repeat-containing domain"/>
    <property type="match status" value="1"/>
</dbReference>
<keyword evidence="8 14" id="KW-0040">ANK repeat</keyword>
<dbReference type="Pfam" id="PF03859">
    <property type="entry name" value="CG-1"/>
    <property type="match status" value="1"/>
</dbReference>
<evidence type="ECO:0000313" key="18">
    <source>
        <dbReference type="RefSeq" id="XP_010916876.1"/>
    </source>
</evidence>
<evidence type="ECO:0000256" key="9">
    <source>
        <dbReference type="ARBA" id="ARBA00023054"/>
    </source>
</evidence>
<evidence type="ECO:0000313" key="19">
    <source>
        <dbReference type="RefSeq" id="XP_019704850.1"/>
    </source>
</evidence>
<feature type="compositionally biased region" description="Polar residues" evidence="15">
    <location>
        <begin position="162"/>
        <end position="187"/>
    </location>
</feature>
<dbReference type="SUPFAM" id="SSF52540">
    <property type="entry name" value="P-loop containing nucleoside triphosphate hydrolases"/>
    <property type="match status" value="1"/>
</dbReference>
<dbReference type="FunFam" id="2.60.40.10:FF:000314">
    <property type="entry name" value="Calmodulin-binding transcription activator 2"/>
    <property type="match status" value="1"/>
</dbReference>
<keyword evidence="5" id="KW-0106">Calcium</keyword>
<dbReference type="Pfam" id="PF01833">
    <property type="entry name" value="TIG"/>
    <property type="match status" value="1"/>
</dbReference>
<evidence type="ECO:0000256" key="10">
    <source>
        <dbReference type="ARBA" id="ARBA00023125"/>
    </source>
</evidence>
<dbReference type="GO" id="GO:0005634">
    <property type="term" value="C:nucleus"/>
    <property type="evidence" value="ECO:0007669"/>
    <property type="project" value="UniProtKB-SubCell"/>
</dbReference>
<dbReference type="Gene3D" id="1.20.5.190">
    <property type="match status" value="1"/>
</dbReference>
<dbReference type="AlphaFoldDB" id="A0A6J0PFR7"/>
<keyword evidence="9" id="KW-0175">Coiled coil</keyword>
<dbReference type="PROSITE" id="PS50088">
    <property type="entry name" value="ANK_REPEAT"/>
    <property type="match status" value="1"/>
</dbReference>
<dbReference type="PROSITE" id="PS50297">
    <property type="entry name" value="ANK_REP_REGION"/>
    <property type="match status" value="1"/>
</dbReference>
<dbReference type="RefSeq" id="XP_010916876.1">
    <property type="nucleotide sequence ID" value="XM_010918574.2"/>
</dbReference>
<feature type="domain" description="CG-1" evidence="16">
    <location>
        <begin position="15"/>
        <end position="141"/>
    </location>
</feature>
<keyword evidence="10" id="KW-0238">DNA-binding</keyword>
<keyword evidence="12" id="KW-0804">Transcription</keyword>
<keyword evidence="11" id="KW-0010">Activator</keyword>
<dbReference type="OrthoDB" id="407555at2759"/>
<dbReference type="Proteomes" id="UP000504607">
    <property type="component" value="Chromosome 3"/>
</dbReference>
<evidence type="ECO:0000256" key="1">
    <source>
        <dbReference type="ARBA" id="ARBA00004123"/>
    </source>
</evidence>
<keyword evidence="3" id="KW-0597">Phosphoprotein</keyword>
<dbReference type="PANTHER" id="PTHR23335">
    <property type="entry name" value="CALMODULIN-BINDING TRANSCRIPTION ACTIVATOR CAMTA"/>
    <property type="match status" value="1"/>
</dbReference>
<feature type="repeat" description="ANK" evidence="14">
    <location>
        <begin position="698"/>
        <end position="730"/>
    </location>
</feature>
<dbReference type="InterPro" id="IPR000048">
    <property type="entry name" value="IQ_motif_EF-hand-BS"/>
</dbReference>
<dbReference type="GO" id="GO:0005516">
    <property type="term" value="F:calmodulin binding"/>
    <property type="evidence" value="ECO:0007669"/>
    <property type="project" value="UniProtKB-KW"/>
</dbReference>
<dbReference type="SUPFAM" id="SSF48403">
    <property type="entry name" value="Ankyrin repeat"/>
    <property type="match status" value="1"/>
</dbReference>
<keyword evidence="13" id="KW-0539">Nucleus</keyword>
<evidence type="ECO:0000256" key="2">
    <source>
        <dbReference type="ARBA" id="ARBA00008267"/>
    </source>
</evidence>
<dbReference type="PROSITE" id="PS50096">
    <property type="entry name" value="IQ"/>
    <property type="match status" value="2"/>
</dbReference>
<evidence type="ECO:0000256" key="13">
    <source>
        <dbReference type="ARBA" id="ARBA00023242"/>
    </source>
</evidence>
<evidence type="ECO:0000256" key="3">
    <source>
        <dbReference type="ARBA" id="ARBA00022553"/>
    </source>
</evidence>
<comment type="similarity">
    <text evidence="2">Belongs to the CAMTA family.</text>
</comment>
<dbReference type="SMART" id="SM00015">
    <property type="entry name" value="IQ"/>
    <property type="match status" value="2"/>
</dbReference>
<evidence type="ECO:0000256" key="15">
    <source>
        <dbReference type="SAM" id="MobiDB-lite"/>
    </source>
</evidence>
<dbReference type="Pfam" id="PF12796">
    <property type="entry name" value="Ank_2"/>
    <property type="match status" value="1"/>
</dbReference>
<dbReference type="PANTHER" id="PTHR23335:SF29">
    <property type="entry name" value="CALMODULIN-BINDING TRANSCRIPTION ACTIVATOR 1"/>
    <property type="match status" value="1"/>
</dbReference>
<evidence type="ECO:0000256" key="5">
    <source>
        <dbReference type="ARBA" id="ARBA00022837"/>
    </source>
</evidence>
<evidence type="ECO:0000256" key="14">
    <source>
        <dbReference type="PROSITE-ProRule" id="PRU00023"/>
    </source>
</evidence>